<gene>
    <name evidence="1" type="ORF">KCX74_17710</name>
</gene>
<dbReference type="Proteomes" id="UP000675284">
    <property type="component" value="Unassembled WGS sequence"/>
</dbReference>
<dbReference type="AlphaFoldDB" id="A0A941DZD9"/>
<evidence type="ECO:0000313" key="1">
    <source>
        <dbReference type="EMBL" id="MBR7797864.1"/>
    </source>
</evidence>
<comment type="caution">
    <text evidence="1">The sequence shown here is derived from an EMBL/GenBank/DDBJ whole genome shotgun (WGS) entry which is preliminary data.</text>
</comment>
<evidence type="ECO:0000313" key="2">
    <source>
        <dbReference type="Proteomes" id="UP000675284"/>
    </source>
</evidence>
<reference evidence="1" key="1">
    <citation type="submission" date="2021-04" db="EMBL/GenBank/DDBJ databases">
        <title>Isolation and polyphasic classification of algal microorganism.</title>
        <authorList>
            <person name="Wang S."/>
        </authorList>
    </citation>
    <scope>NUCLEOTIDE SEQUENCE</scope>
    <source>
        <strain evidence="1">720a</strain>
    </source>
</reference>
<dbReference type="EMBL" id="JAGSOT010000073">
    <property type="protein sequence ID" value="MBR7797864.1"/>
    <property type="molecule type" value="Genomic_DNA"/>
</dbReference>
<keyword evidence="2" id="KW-1185">Reference proteome</keyword>
<sequence>MHKQAWLNHQVTLTREQGKKQVPIYKRFKDFFDYEKYLKEVNKPKMRLNNRMKRMAKVAKRINAGEEVSHDRIL</sequence>
<organism evidence="1 2">
    <name type="scientific">Virgibacillus salarius</name>
    <dbReference type="NCBI Taxonomy" id="447199"/>
    <lineage>
        <taxon>Bacteria</taxon>
        <taxon>Bacillati</taxon>
        <taxon>Bacillota</taxon>
        <taxon>Bacilli</taxon>
        <taxon>Bacillales</taxon>
        <taxon>Bacillaceae</taxon>
        <taxon>Virgibacillus</taxon>
    </lineage>
</organism>
<name>A0A941DZD9_9BACI</name>
<protein>
    <submittedName>
        <fullName evidence="1">Uncharacterized protein</fullName>
    </submittedName>
</protein>
<dbReference type="RefSeq" id="WP_166530878.1">
    <property type="nucleotide sequence ID" value="NZ_BAAACY010000036.1"/>
</dbReference>
<proteinExistence type="predicted"/>
<accession>A0A941DZD9</accession>